<dbReference type="EMBL" id="FNKE01000001">
    <property type="protein sequence ID" value="SDQ13022.1"/>
    <property type="molecule type" value="Genomic_DNA"/>
</dbReference>
<evidence type="ECO:0000256" key="3">
    <source>
        <dbReference type="ARBA" id="ARBA00022630"/>
    </source>
</evidence>
<evidence type="ECO:0000313" key="15">
    <source>
        <dbReference type="Proteomes" id="UP000182870"/>
    </source>
</evidence>
<organism evidence="14 15">
    <name type="scientific">Streptococcus equinus</name>
    <name type="common">Streptococcus bovis</name>
    <dbReference type="NCBI Taxonomy" id="1335"/>
    <lineage>
        <taxon>Bacteria</taxon>
        <taxon>Bacillati</taxon>
        <taxon>Bacillota</taxon>
        <taxon>Bacilli</taxon>
        <taxon>Lactobacillales</taxon>
        <taxon>Streptococcaceae</taxon>
        <taxon>Streptococcus</taxon>
    </lineage>
</organism>
<dbReference type="GO" id="GO:0034599">
    <property type="term" value="P:cellular response to oxidative stress"/>
    <property type="evidence" value="ECO:0007669"/>
    <property type="project" value="TreeGrafter"/>
</dbReference>
<feature type="binding site" evidence="9">
    <location>
        <position position="52"/>
    </location>
    <ligand>
        <name>FAD</name>
        <dbReference type="ChEBI" id="CHEBI:57692"/>
    </ligand>
</feature>
<dbReference type="Pfam" id="PF07992">
    <property type="entry name" value="Pyr_redox_2"/>
    <property type="match status" value="1"/>
</dbReference>
<dbReference type="InterPro" id="IPR016156">
    <property type="entry name" value="FAD/NAD-linked_Rdtase_dimer_sf"/>
</dbReference>
<dbReference type="InterPro" id="IPR036188">
    <property type="entry name" value="FAD/NAD-bd_sf"/>
</dbReference>
<dbReference type="InterPro" id="IPR001100">
    <property type="entry name" value="Pyr_nuc-diS_OxRdtase"/>
</dbReference>
<feature type="domain" description="Pyridine nucleotide-disulphide oxidoreductase dimerisation" evidence="12">
    <location>
        <begin position="340"/>
        <end position="450"/>
    </location>
</feature>
<keyword evidence="9" id="KW-0520">NAD</keyword>
<dbReference type="NCBIfam" id="TIGR01421">
    <property type="entry name" value="gluta_reduc_1"/>
    <property type="match status" value="1"/>
</dbReference>
<dbReference type="GO" id="GO:0045454">
    <property type="term" value="P:cell redox homeostasis"/>
    <property type="evidence" value="ECO:0007669"/>
    <property type="project" value="InterPro"/>
</dbReference>
<keyword evidence="5 11" id="KW-0560">Oxidoreductase</keyword>
<keyword evidence="6" id="KW-1015">Disulfide bond</keyword>
<accession>A0A1H0YD33</accession>
<dbReference type="InterPro" id="IPR004099">
    <property type="entry name" value="Pyr_nucl-diS_OxRdtase_dimer"/>
</dbReference>
<evidence type="ECO:0000256" key="1">
    <source>
        <dbReference type="ARBA" id="ARBA00007532"/>
    </source>
</evidence>
<dbReference type="InterPro" id="IPR046952">
    <property type="entry name" value="GSHR/TRXR-like"/>
</dbReference>
<evidence type="ECO:0000256" key="8">
    <source>
        <dbReference type="PIRSR" id="PIRSR000350-2"/>
    </source>
</evidence>
<dbReference type="AlphaFoldDB" id="A0A1H0YD33"/>
<dbReference type="FunFam" id="3.50.50.60:FF:000235">
    <property type="entry name" value="Glutathione reductase"/>
    <property type="match status" value="1"/>
</dbReference>
<feature type="binding site" evidence="9">
    <location>
        <begin position="175"/>
        <end position="182"/>
    </location>
    <ligand>
        <name>NAD(+)</name>
        <dbReference type="ChEBI" id="CHEBI:57540"/>
    </ligand>
</feature>
<dbReference type="Gene3D" id="3.30.390.30">
    <property type="match status" value="1"/>
</dbReference>
<dbReference type="GO" id="GO:0004362">
    <property type="term" value="F:glutathione-disulfide reductase (NADPH) activity"/>
    <property type="evidence" value="ECO:0007669"/>
    <property type="project" value="InterPro"/>
</dbReference>
<keyword evidence="4 9" id="KW-0274">FAD</keyword>
<evidence type="ECO:0000256" key="10">
    <source>
        <dbReference type="PIRSR" id="PIRSR000350-4"/>
    </source>
</evidence>
<feature type="domain" description="FAD/NAD(P)-binding" evidence="13">
    <location>
        <begin position="6"/>
        <end position="319"/>
    </location>
</feature>
<dbReference type="PANTHER" id="PTHR42737:SF2">
    <property type="entry name" value="GLUTATHIONE REDUCTASE"/>
    <property type="match status" value="1"/>
</dbReference>
<dbReference type="InterPro" id="IPR006322">
    <property type="entry name" value="Glutathione_Rdtase_euk/bac"/>
</dbReference>
<dbReference type="SUPFAM" id="SSF51905">
    <property type="entry name" value="FAD/NAD(P)-binding domain"/>
    <property type="match status" value="1"/>
</dbReference>
<dbReference type="GO" id="GO:0006749">
    <property type="term" value="P:glutathione metabolic process"/>
    <property type="evidence" value="ECO:0007669"/>
    <property type="project" value="InterPro"/>
</dbReference>
<evidence type="ECO:0000256" key="2">
    <source>
        <dbReference type="ARBA" id="ARBA00011738"/>
    </source>
</evidence>
<keyword evidence="3 11" id="KW-0285">Flavoprotein</keyword>
<dbReference type="PROSITE" id="PS00076">
    <property type="entry name" value="PYRIDINE_REDOX_1"/>
    <property type="match status" value="1"/>
</dbReference>
<evidence type="ECO:0000259" key="13">
    <source>
        <dbReference type="Pfam" id="PF07992"/>
    </source>
</evidence>
<dbReference type="FunFam" id="3.30.390.30:FF:000003">
    <property type="entry name" value="Glutathione reductase"/>
    <property type="match status" value="1"/>
</dbReference>
<evidence type="ECO:0000256" key="4">
    <source>
        <dbReference type="ARBA" id="ARBA00022827"/>
    </source>
</evidence>
<protein>
    <submittedName>
        <fullName evidence="14">NADPH-glutathione reductase</fullName>
    </submittedName>
</protein>
<evidence type="ECO:0000256" key="11">
    <source>
        <dbReference type="RuleBase" id="RU003691"/>
    </source>
</evidence>
<name>A0A1H0YD33_STREI</name>
<dbReference type="OrthoDB" id="9800167at2"/>
<dbReference type="InterPro" id="IPR023753">
    <property type="entry name" value="FAD/NAD-binding_dom"/>
</dbReference>
<dbReference type="NCBIfam" id="NF004776">
    <property type="entry name" value="PRK06116.1"/>
    <property type="match status" value="1"/>
</dbReference>
<evidence type="ECO:0000259" key="12">
    <source>
        <dbReference type="Pfam" id="PF02852"/>
    </source>
</evidence>
<dbReference type="PRINTS" id="PR00411">
    <property type="entry name" value="PNDRDTASEI"/>
</dbReference>
<evidence type="ECO:0000256" key="7">
    <source>
        <dbReference type="ARBA" id="ARBA00023284"/>
    </source>
</evidence>
<evidence type="ECO:0000313" key="14">
    <source>
        <dbReference type="EMBL" id="SDQ13022.1"/>
    </source>
</evidence>
<comment type="subunit">
    <text evidence="2">Homodimer.</text>
</comment>
<evidence type="ECO:0000256" key="6">
    <source>
        <dbReference type="ARBA" id="ARBA00023157"/>
    </source>
</evidence>
<dbReference type="Pfam" id="PF02852">
    <property type="entry name" value="Pyr_redox_dim"/>
    <property type="match status" value="1"/>
</dbReference>
<feature type="binding site" evidence="9">
    <location>
        <position position="263"/>
    </location>
    <ligand>
        <name>NAD(+)</name>
        <dbReference type="ChEBI" id="CHEBI:57540"/>
    </ligand>
</feature>
<sequence>MDVKEYDYIVIGGGSGGIASANRAAMHGAKVLLFEGKEVGGTCVNLGCVPKKVMWYGAQVAETLANYAAEYGFHLEQKSFDFKTLKNNREAYIDRIHASYERGFDSNGVERVYEYARFVDAHTIEAAGKYYTAPHILVATGGHALYPDIPGAQFGMVSDDFFALDELPKRTAVVGAGYIAVELASVLHALGSDTQLFVRENRPLRKFDKEIVETLVDVMAASGPTLHTYAIPKEVIKNDDDSLTLVLKNGENYTVDVVIWAIGRRANISGFGLEKTGVELDDKGFIRTDEFENTSVKGIYALGDVNGKLELTPVAVKAGRQLSERLFNHKPNAKMDYKDVATVIFSHPAIGSIGYSEEKAIEEFGADKVKVYRSNFTPMYTALGNHRQPSKMKLVTLGEKEKIIGLHGIGYGVDEMIQGFSVAIKMGATKEDFDNTVAIHPTGAEEFVTMR</sequence>
<dbReference type="GO" id="GO:0050661">
    <property type="term" value="F:NADP binding"/>
    <property type="evidence" value="ECO:0007669"/>
    <property type="project" value="InterPro"/>
</dbReference>
<proteinExistence type="inferred from homology"/>
<reference evidence="14 15" key="1">
    <citation type="submission" date="2016-10" db="EMBL/GenBank/DDBJ databases">
        <authorList>
            <person name="de Groot N.N."/>
        </authorList>
    </citation>
    <scope>NUCLEOTIDE SEQUENCE [LARGE SCALE GENOMIC DNA]</scope>
    <source>
        <strain evidence="14 15">Sb05</strain>
    </source>
</reference>
<feature type="binding site" evidence="9">
    <location>
        <position position="304"/>
    </location>
    <ligand>
        <name>FAD</name>
        <dbReference type="ChEBI" id="CHEBI:57692"/>
    </ligand>
</feature>
<comment type="cofactor">
    <cofactor evidence="9">
        <name>FAD</name>
        <dbReference type="ChEBI" id="CHEBI:57692"/>
    </cofactor>
    <text evidence="9">Binds 1 FAD per subunit.</text>
</comment>
<dbReference type="Proteomes" id="UP000182870">
    <property type="component" value="Unassembled WGS sequence"/>
</dbReference>
<dbReference type="SUPFAM" id="SSF55424">
    <property type="entry name" value="FAD/NAD-linked reductases, dimerisation (C-terminal) domain"/>
    <property type="match status" value="1"/>
</dbReference>
<dbReference type="Gene3D" id="3.50.50.60">
    <property type="entry name" value="FAD/NAD(P)-binding domain"/>
    <property type="match status" value="2"/>
</dbReference>
<evidence type="ECO:0000256" key="9">
    <source>
        <dbReference type="PIRSR" id="PIRSR000350-3"/>
    </source>
</evidence>
<dbReference type="PRINTS" id="PR00368">
    <property type="entry name" value="FADPNR"/>
</dbReference>
<feature type="active site" description="Proton acceptor" evidence="8">
    <location>
        <position position="440"/>
    </location>
</feature>
<dbReference type="GO" id="GO:0050660">
    <property type="term" value="F:flavin adenine dinucleotide binding"/>
    <property type="evidence" value="ECO:0007669"/>
    <property type="project" value="InterPro"/>
</dbReference>
<dbReference type="InterPro" id="IPR012999">
    <property type="entry name" value="Pyr_OxRdtase_I_AS"/>
</dbReference>
<comment type="similarity">
    <text evidence="1 11">Belongs to the class-I pyridine nucleotide-disulfide oxidoreductase family.</text>
</comment>
<gene>
    <name evidence="14" type="ORF">SAMN05216392_0580</name>
</gene>
<dbReference type="PANTHER" id="PTHR42737">
    <property type="entry name" value="GLUTATHIONE REDUCTASE"/>
    <property type="match status" value="1"/>
</dbReference>
<dbReference type="PIRSF" id="PIRSF000350">
    <property type="entry name" value="Mercury_reductase_MerA"/>
    <property type="match status" value="1"/>
</dbReference>
<keyword evidence="9" id="KW-0547">Nucleotide-binding</keyword>
<feature type="disulfide bond" description="Redox-active" evidence="10">
    <location>
        <begin position="43"/>
        <end position="48"/>
    </location>
</feature>
<keyword evidence="7 11" id="KW-0676">Redox-active center</keyword>
<evidence type="ECO:0000256" key="5">
    <source>
        <dbReference type="ARBA" id="ARBA00023002"/>
    </source>
</evidence>
<dbReference type="GO" id="GO:0005829">
    <property type="term" value="C:cytosol"/>
    <property type="evidence" value="ECO:0007669"/>
    <property type="project" value="TreeGrafter"/>
</dbReference>
<dbReference type="RefSeq" id="WP_074560208.1">
    <property type="nucleotide sequence ID" value="NZ_FNKE01000001.1"/>
</dbReference>